<evidence type="ECO:0000313" key="2">
    <source>
        <dbReference type="Proteomes" id="UP000712600"/>
    </source>
</evidence>
<evidence type="ECO:0000313" key="1">
    <source>
        <dbReference type="EMBL" id="KAF3511078.1"/>
    </source>
</evidence>
<reference evidence="1" key="1">
    <citation type="submission" date="2019-12" db="EMBL/GenBank/DDBJ databases">
        <title>Genome sequencing and annotation of Brassica cretica.</title>
        <authorList>
            <person name="Studholme D.J."/>
            <person name="Sarris P."/>
        </authorList>
    </citation>
    <scope>NUCLEOTIDE SEQUENCE</scope>
    <source>
        <strain evidence="1">PFS-109/04</strain>
        <tissue evidence="1">Leaf</tissue>
    </source>
</reference>
<dbReference type="Proteomes" id="UP000712600">
    <property type="component" value="Unassembled WGS sequence"/>
</dbReference>
<comment type="caution">
    <text evidence="1">The sequence shown here is derived from an EMBL/GenBank/DDBJ whole genome shotgun (WGS) entry which is preliminary data.</text>
</comment>
<gene>
    <name evidence="1" type="ORF">F2Q69_00002331</name>
</gene>
<sequence>MLACSVILEREPSSSFGNLSVRNHVHCCKYQSNETDQPSCLSLGWKRKETNQELNRREGRKYRKSNAALKTDSNLSAMKAVPCGRA</sequence>
<organism evidence="1 2">
    <name type="scientific">Brassica cretica</name>
    <name type="common">Mustard</name>
    <dbReference type="NCBI Taxonomy" id="69181"/>
    <lineage>
        <taxon>Eukaryota</taxon>
        <taxon>Viridiplantae</taxon>
        <taxon>Streptophyta</taxon>
        <taxon>Embryophyta</taxon>
        <taxon>Tracheophyta</taxon>
        <taxon>Spermatophyta</taxon>
        <taxon>Magnoliopsida</taxon>
        <taxon>eudicotyledons</taxon>
        <taxon>Gunneridae</taxon>
        <taxon>Pentapetalae</taxon>
        <taxon>rosids</taxon>
        <taxon>malvids</taxon>
        <taxon>Brassicales</taxon>
        <taxon>Brassicaceae</taxon>
        <taxon>Brassiceae</taxon>
        <taxon>Brassica</taxon>
    </lineage>
</organism>
<proteinExistence type="predicted"/>
<protein>
    <submittedName>
        <fullName evidence="1">Uncharacterized protein</fullName>
    </submittedName>
</protein>
<name>A0A8S9P1L1_BRACR</name>
<dbReference type="EMBL" id="QGKX02001521">
    <property type="protein sequence ID" value="KAF3511078.1"/>
    <property type="molecule type" value="Genomic_DNA"/>
</dbReference>
<dbReference type="AlphaFoldDB" id="A0A8S9P1L1"/>
<accession>A0A8S9P1L1</accession>